<dbReference type="RefSeq" id="WP_161869800.1">
    <property type="nucleotide sequence ID" value="NZ_MAEI02000001.1"/>
</dbReference>
<dbReference type="PROSITE" id="PS50990">
    <property type="entry name" value="PEPTIDASE_C39"/>
    <property type="match status" value="1"/>
</dbReference>
<dbReference type="Pfam" id="PF13529">
    <property type="entry name" value="Peptidase_C39_2"/>
    <property type="match status" value="1"/>
</dbReference>
<dbReference type="InterPro" id="IPR039564">
    <property type="entry name" value="Peptidase_C39-like"/>
</dbReference>
<protein>
    <recommendedName>
        <fullName evidence="1">Peptidase C39 domain-containing protein</fullName>
    </recommendedName>
</protein>
<reference evidence="3" key="1">
    <citation type="submission" date="2016-06" db="EMBL/GenBank/DDBJ databases">
        <title>Four novel species of enterococci isolated from chicken manure.</title>
        <authorList>
            <person name="Van Tyne D."/>
        </authorList>
    </citation>
    <scope>NUCLEOTIDE SEQUENCE [LARGE SCALE GENOMIC DNA]</scope>
    <source>
        <strain evidence="3">JM9A</strain>
    </source>
</reference>
<comment type="caution">
    <text evidence="2">The sequence shown here is derived from an EMBL/GenBank/DDBJ whole genome shotgun (WGS) entry which is preliminary data.</text>
</comment>
<organism evidence="2 3">
    <name type="scientific">Enterococcus diestrammenae</name>
    <dbReference type="NCBI Taxonomy" id="1155073"/>
    <lineage>
        <taxon>Bacteria</taxon>
        <taxon>Bacillati</taxon>
        <taxon>Bacillota</taxon>
        <taxon>Bacilli</taxon>
        <taxon>Lactobacillales</taxon>
        <taxon>Enterococcaceae</taxon>
        <taxon>Enterococcus</taxon>
    </lineage>
</organism>
<sequence length="259" mass="29677">MKLRVANHPVFKKRRLLPRQKNRIRRPGLVVLGIFMIFCGMGLLGVEAFSYSTHCDSKMAYVEPESTGPTYYDSATTYAQQTNDMLATENIKTPLLLQTDENWSYQDYGTDGGRTIYENGCAITSLAMIRSYHEKTTVTPPEILDWCHQEYYVAGSGTDWSIFPAFAKEYGYQFHDLQDDFQQAQTYLKNQIPVVVSVTEGEFTSRGHIMVLAAMQDGLIKVLDPADDDEKNHSYNWYTPEELQSQIIHYWTFTKTTAL</sequence>
<name>A0ABV0F496_9ENTE</name>
<evidence type="ECO:0000313" key="3">
    <source>
        <dbReference type="Proteomes" id="UP001429357"/>
    </source>
</evidence>
<evidence type="ECO:0000259" key="1">
    <source>
        <dbReference type="PROSITE" id="PS50990"/>
    </source>
</evidence>
<gene>
    <name evidence="2" type="ORF">BAU18_002370</name>
</gene>
<dbReference type="InterPro" id="IPR005074">
    <property type="entry name" value="Peptidase_C39"/>
</dbReference>
<dbReference type="Gene3D" id="3.90.70.10">
    <property type="entry name" value="Cysteine proteinases"/>
    <property type="match status" value="1"/>
</dbReference>
<dbReference type="EMBL" id="MAEI02000001">
    <property type="protein sequence ID" value="MEO1782755.1"/>
    <property type="molecule type" value="Genomic_DNA"/>
</dbReference>
<evidence type="ECO:0000313" key="2">
    <source>
        <dbReference type="EMBL" id="MEO1782755.1"/>
    </source>
</evidence>
<dbReference type="Proteomes" id="UP001429357">
    <property type="component" value="Unassembled WGS sequence"/>
</dbReference>
<proteinExistence type="predicted"/>
<keyword evidence="3" id="KW-1185">Reference proteome</keyword>
<feature type="domain" description="Peptidase C39" evidence="1">
    <location>
        <begin position="115"/>
        <end position="254"/>
    </location>
</feature>
<reference evidence="2 3" key="2">
    <citation type="submission" date="2024-02" db="EMBL/GenBank/DDBJ databases">
        <title>The Genome Sequence of Enterococcus diestrammenae JM9A.</title>
        <authorList>
            <person name="Earl A."/>
            <person name="Manson A."/>
            <person name="Gilmore M."/>
            <person name="Sanders J."/>
            <person name="Shea T."/>
            <person name="Howe W."/>
            <person name="Livny J."/>
            <person name="Cuomo C."/>
            <person name="Neafsey D."/>
            <person name="Birren B."/>
        </authorList>
    </citation>
    <scope>NUCLEOTIDE SEQUENCE [LARGE SCALE GENOMIC DNA]</scope>
    <source>
        <strain evidence="2 3">JM9A</strain>
    </source>
</reference>
<accession>A0ABV0F496</accession>